<name>A0A5C5UY51_9BACT</name>
<dbReference type="EMBL" id="SIHJ01000005">
    <property type="protein sequence ID" value="TWT30402.1"/>
    <property type="molecule type" value="Genomic_DNA"/>
</dbReference>
<evidence type="ECO:0000256" key="1">
    <source>
        <dbReference type="ARBA" id="ARBA00001954"/>
    </source>
</evidence>
<dbReference type="Pfam" id="PF05721">
    <property type="entry name" value="PhyH"/>
    <property type="match status" value="1"/>
</dbReference>
<keyword evidence="2" id="KW-0560">Oxidoreductase</keyword>
<keyword evidence="3" id="KW-1185">Reference proteome</keyword>
<reference evidence="2 3" key="1">
    <citation type="submission" date="2019-02" db="EMBL/GenBank/DDBJ databases">
        <title>Deep-cultivation of Planctomycetes and their phenomic and genomic characterization uncovers novel biology.</title>
        <authorList>
            <person name="Wiegand S."/>
            <person name="Jogler M."/>
            <person name="Boedeker C."/>
            <person name="Pinto D."/>
            <person name="Vollmers J."/>
            <person name="Rivas-Marin E."/>
            <person name="Kohn T."/>
            <person name="Peeters S.H."/>
            <person name="Heuer A."/>
            <person name="Rast P."/>
            <person name="Oberbeckmann S."/>
            <person name="Bunk B."/>
            <person name="Jeske O."/>
            <person name="Meyerdierks A."/>
            <person name="Storesund J.E."/>
            <person name="Kallscheuer N."/>
            <person name="Luecker S."/>
            <person name="Lage O.M."/>
            <person name="Pohl T."/>
            <person name="Merkel B.J."/>
            <person name="Hornburger P."/>
            <person name="Mueller R.-W."/>
            <person name="Bruemmer F."/>
            <person name="Labrenz M."/>
            <person name="Spormann A.M."/>
            <person name="Op Den Camp H."/>
            <person name="Overmann J."/>
            <person name="Amann R."/>
            <person name="Jetten M.S.M."/>
            <person name="Mascher T."/>
            <person name="Medema M.H."/>
            <person name="Devos D.P."/>
            <person name="Kaster A.-K."/>
            <person name="Ovreas L."/>
            <person name="Rohde M."/>
            <person name="Galperin M.Y."/>
            <person name="Jogler C."/>
        </authorList>
    </citation>
    <scope>NUCLEOTIDE SEQUENCE [LARGE SCALE GENOMIC DNA]</scope>
    <source>
        <strain evidence="2 3">KOR34</strain>
    </source>
</reference>
<evidence type="ECO:0000313" key="2">
    <source>
        <dbReference type="EMBL" id="TWT30402.1"/>
    </source>
</evidence>
<dbReference type="Proteomes" id="UP000316714">
    <property type="component" value="Unassembled WGS sequence"/>
</dbReference>
<dbReference type="GO" id="GO:0005506">
    <property type="term" value="F:iron ion binding"/>
    <property type="evidence" value="ECO:0007669"/>
    <property type="project" value="UniProtKB-ARBA"/>
</dbReference>
<comment type="caution">
    <text evidence="2">The sequence shown here is derived from an EMBL/GenBank/DDBJ whole genome shotgun (WGS) entry which is preliminary data.</text>
</comment>
<comment type="cofactor">
    <cofactor evidence="1">
        <name>Fe(2+)</name>
        <dbReference type="ChEBI" id="CHEBI:29033"/>
    </cofactor>
</comment>
<dbReference type="Gene3D" id="2.60.120.620">
    <property type="entry name" value="q2cbj1_9rhob like domain"/>
    <property type="match status" value="1"/>
</dbReference>
<dbReference type="SUPFAM" id="SSF51197">
    <property type="entry name" value="Clavaminate synthase-like"/>
    <property type="match status" value="1"/>
</dbReference>
<dbReference type="InterPro" id="IPR008775">
    <property type="entry name" value="Phytyl_CoA_dOase-like"/>
</dbReference>
<keyword evidence="2" id="KW-0223">Dioxygenase</keyword>
<organism evidence="2 3">
    <name type="scientific">Posidoniimonas corsicana</name>
    <dbReference type="NCBI Taxonomy" id="1938618"/>
    <lineage>
        <taxon>Bacteria</taxon>
        <taxon>Pseudomonadati</taxon>
        <taxon>Planctomycetota</taxon>
        <taxon>Planctomycetia</taxon>
        <taxon>Pirellulales</taxon>
        <taxon>Lacipirellulaceae</taxon>
        <taxon>Posidoniimonas</taxon>
    </lineage>
</organism>
<dbReference type="GO" id="GO:0016706">
    <property type="term" value="F:2-oxoglutarate-dependent dioxygenase activity"/>
    <property type="evidence" value="ECO:0007669"/>
    <property type="project" value="UniProtKB-ARBA"/>
</dbReference>
<sequence>MDFSTIHHPAGSLFPPAESAQSAVLSDQQVASFNEQGFLTGVPLLDDAQCEALCDELSGFFDPMHEGRELWYEYHTNESTSPDTALFHALGAWRLRPGFHDLLWNPRLVGAAAQLLGGRPRFWHDQLFCKPAHHGGVVAWHQDYSYWTRTKPMRHLTIWIPLDDCDEANGAIQYVPGSHEWDLLPITGLAGDMDAIGEVLTDDQYRALRNPVSVVAPRGHAAFHAPLTVHGSPANKSDRPRRVVVVNLVADGVRSDSDESLLAGVPMVPKGEPLGGRFFPLLG</sequence>
<dbReference type="PANTHER" id="PTHR20883">
    <property type="entry name" value="PHYTANOYL-COA DIOXYGENASE DOMAIN CONTAINING 1"/>
    <property type="match status" value="1"/>
</dbReference>
<dbReference type="PANTHER" id="PTHR20883:SF48">
    <property type="entry name" value="ECTOINE DIOXYGENASE"/>
    <property type="match status" value="1"/>
</dbReference>
<accession>A0A5C5UY51</accession>
<evidence type="ECO:0000313" key="3">
    <source>
        <dbReference type="Proteomes" id="UP000316714"/>
    </source>
</evidence>
<gene>
    <name evidence="2" type="ORF">KOR34_49610</name>
</gene>
<protein>
    <submittedName>
        <fullName evidence="2">Phytanoyl-CoA dioxygenase (PhyH)</fullName>
    </submittedName>
</protein>
<proteinExistence type="predicted"/>
<dbReference type="RefSeq" id="WP_228714758.1">
    <property type="nucleotide sequence ID" value="NZ_SIHJ01000005.1"/>
</dbReference>
<dbReference type="AlphaFoldDB" id="A0A5C5UY51"/>